<evidence type="ECO:0000256" key="9">
    <source>
        <dbReference type="ARBA" id="ARBA00023242"/>
    </source>
</evidence>
<dbReference type="Pfam" id="PF03226">
    <property type="entry name" value="Yippee-Mis18"/>
    <property type="match status" value="1"/>
</dbReference>
<feature type="region of interest" description="Disordered" evidence="13">
    <location>
        <begin position="141"/>
        <end position="164"/>
    </location>
</feature>
<sequence>MEWDTQVVGGSSFLDSSGSKAKASPVDVRLPAWLEPERCAVFHCARCYAVLSDTVHLAWDLSRSLGVLAFSITYNLLLCNSCRTPVGFHLYSTNAALAALRGHFCLSCDKMMCYLLKTKAIVKMSEMDIHNVPLPEKIAEAERKDNVDAHSFKLTDEDSEGKDS</sequence>
<dbReference type="InterPro" id="IPR034752">
    <property type="entry name" value="Mis18"/>
</dbReference>
<accession>A0ABQ0EI15</accession>
<dbReference type="PANTHER" id="PTHR16431:SF3">
    <property type="entry name" value="PROTEIN MIS18-BETA"/>
    <property type="match status" value="1"/>
</dbReference>
<name>A0ABQ0EI15_APOSI</name>
<evidence type="ECO:0000256" key="2">
    <source>
        <dbReference type="ARBA" id="ARBA00004123"/>
    </source>
</evidence>
<evidence type="ECO:0000256" key="6">
    <source>
        <dbReference type="ARBA" id="ARBA00022723"/>
    </source>
</evidence>
<evidence type="ECO:0000313" key="16">
    <source>
        <dbReference type="Proteomes" id="UP001623349"/>
    </source>
</evidence>
<reference evidence="15 16" key="1">
    <citation type="submission" date="2024-08" db="EMBL/GenBank/DDBJ databases">
        <title>The draft genome of Apodemus speciosus.</title>
        <authorList>
            <person name="Nabeshima K."/>
            <person name="Suzuki S."/>
            <person name="Onuma M."/>
        </authorList>
    </citation>
    <scope>NUCLEOTIDE SEQUENCE [LARGE SCALE GENOMIC DNA]</scope>
    <source>
        <strain evidence="15">IB14-021</strain>
    </source>
</reference>
<dbReference type="EMBL" id="BAAFST010000002">
    <property type="protein sequence ID" value="GAB1286744.1"/>
    <property type="molecule type" value="Genomic_DNA"/>
</dbReference>
<evidence type="ECO:0000313" key="15">
    <source>
        <dbReference type="EMBL" id="GAB1286744.1"/>
    </source>
</evidence>
<keyword evidence="5" id="KW-0132">Cell division</keyword>
<dbReference type="PROSITE" id="PS51793">
    <property type="entry name" value="MIS18"/>
    <property type="match status" value="1"/>
</dbReference>
<keyword evidence="7" id="KW-0498">Mitosis</keyword>
<comment type="subcellular location">
    <subcellularLocation>
        <location evidence="3">Chromosome</location>
        <location evidence="3">Centromere</location>
    </subcellularLocation>
    <subcellularLocation>
        <location evidence="2">Nucleus</location>
    </subcellularLocation>
</comment>
<organism evidence="15 16">
    <name type="scientific">Apodemus speciosus</name>
    <name type="common">Large Japanese field mouse</name>
    <dbReference type="NCBI Taxonomy" id="105296"/>
    <lineage>
        <taxon>Eukaryota</taxon>
        <taxon>Metazoa</taxon>
        <taxon>Chordata</taxon>
        <taxon>Craniata</taxon>
        <taxon>Vertebrata</taxon>
        <taxon>Euteleostomi</taxon>
        <taxon>Mammalia</taxon>
        <taxon>Eutheria</taxon>
        <taxon>Euarchontoglires</taxon>
        <taxon>Glires</taxon>
        <taxon>Rodentia</taxon>
        <taxon>Myomorpha</taxon>
        <taxon>Muroidea</taxon>
        <taxon>Muridae</taxon>
        <taxon>Murinae</taxon>
        <taxon>Apodemus</taxon>
    </lineage>
</organism>
<keyword evidence="16" id="KW-1185">Reference proteome</keyword>
<evidence type="ECO:0000259" key="14">
    <source>
        <dbReference type="PROSITE" id="PS51793"/>
    </source>
</evidence>
<feature type="domain" description="Mis18" evidence="14">
    <location>
        <begin position="39"/>
        <end position="116"/>
    </location>
</feature>
<gene>
    <name evidence="12" type="primary">YPEL</name>
    <name evidence="15" type="ORF">APTSU1_000197400</name>
</gene>
<evidence type="ECO:0000256" key="1">
    <source>
        <dbReference type="ARBA" id="ARBA00003694"/>
    </source>
</evidence>
<dbReference type="Proteomes" id="UP001623349">
    <property type="component" value="Unassembled WGS sequence"/>
</dbReference>
<keyword evidence="6" id="KW-0479">Metal-binding</keyword>
<feature type="region of interest" description="Disordered" evidence="13">
    <location>
        <begin position="1"/>
        <end position="22"/>
    </location>
</feature>
<evidence type="ECO:0000256" key="8">
    <source>
        <dbReference type="ARBA" id="ARBA00022833"/>
    </source>
</evidence>
<evidence type="ECO:0000256" key="12">
    <source>
        <dbReference type="RuleBase" id="RU110713"/>
    </source>
</evidence>
<keyword evidence="10" id="KW-0131">Cell cycle</keyword>
<dbReference type="PANTHER" id="PTHR16431">
    <property type="entry name" value="NEUROGENIC PROTEIN MASTERMIND"/>
    <property type="match status" value="1"/>
</dbReference>
<evidence type="ECO:0000256" key="10">
    <source>
        <dbReference type="ARBA" id="ARBA00023306"/>
    </source>
</evidence>
<evidence type="ECO:0000256" key="4">
    <source>
        <dbReference type="ARBA" id="ARBA00022454"/>
    </source>
</evidence>
<evidence type="ECO:0000256" key="3">
    <source>
        <dbReference type="ARBA" id="ARBA00004584"/>
    </source>
</evidence>
<evidence type="ECO:0000256" key="13">
    <source>
        <dbReference type="SAM" id="MobiDB-lite"/>
    </source>
</evidence>
<keyword evidence="4" id="KW-0158">Chromosome</keyword>
<keyword evidence="8" id="KW-0862">Zinc</keyword>
<dbReference type="InterPro" id="IPR004910">
    <property type="entry name" value="Yippee/Mis18/Cereblon"/>
</dbReference>
<comment type="similarity">
    <text evidence="12">Belongs to the yippee family.</text>
</comment>
<evidence type="ECO:0000256" key="5">
    <source>
        <dbReference type="ARBA" id="ARBA00022618"/>
    </source>
</evidence>
<evidence type="ECO:0000256" key="11">
    <source>
        <dbReference type="ARBA" id="ARBA00023328"/>
    </source>
</evidence>
<keyword evidence="11" id="KW-0137">Centromere</keyword>
<comment type="caution">
    <text evidence="15">The sequence shown here is derived from an EMBL/GenBank/DDBJ whole genome shotgun (WGS) entry which is preliminary data.</text>
</comment>
<proteinExistence type="inferred from homology"/>
<keyword evidence="9" id="KW-0539">Nucleus</keyword>
<evidence type="ECO:0000256" key="7">
    <source>
        <dbReference type="ARBA" id="ARBA00022776"/>
    </source>
</evidence>
<protein>
    <recommendedName>
        <fullName evidence="12">Protein yippee-like</fullName>
    </recommendedName>
</protein>
<comment type="function">
    <text evidence="1">Required for recruitment of CENPA to centromeres and normal chromosome segregation during mitosis.</text>
</comment>